<feature type="domain" description="Peptidase S8/S53" evidence="9">
    <location>
        <begin position="144"/>
        <end position="365"/>
    </location>
</feature>
<keyword evidence="4 5" id="KW-0720">Serine protease</keyword>
<name>A0A409YSJ8_9AGAR</name>
<feature type="domain" description="Peptidase S8/S53" evidence="9">
    <location>
        <begin position="947"/>
        <end position="1170"/>
    </location>
</feature>
<accession>A0A409YSJ8</accession>
<dbReference type="InterPro" id="IPR023828">
    <property type="entry name" value="Peptidase_S8_Ser-AS"/>
</dbReference>
<feature type="domain" description="Peptidase S8/S53" evidence="9">
    <location>
        <begin position="564"/>
        <end position="783"/>
    </location>
</feature>
<feature type="signal peptide" evidence="8">
    <location>
        <begin position="1"/>
        <end position="19"/>
    </location>
</feature>
<dbReference type="OrthoDB" id="19448at2759"/>
<dbReference type="PRINTS" id="PR00723">
    <property type="entry name" value="SUBTILISIN"/>
</dbReference>
<dbReference type="SUPFAM" id="SSF54897">
    <property type="entry name" value="Protease propeptides/inhibitors"/>
    <property type="match status" value="3"/>
</dbReference>
<feature type="active site" description="Charge relay system" evidence="5">
    <location>
        <position position="597"/>
    </location>
</feature>
<feature type="domain" description="Inhibitor I9" evidence="10">
    <location>
        <begin position="58"/>
        <end position="102"/>
    </location>
</feature>
<dbReference type="PROSITE" id="PS51892">
    <property type="entry name" value="SUBTILASE"/>
    <property type="match status" value="3"/>
</dbReference>
<feature type="active site" description="Charge relay system" evidence="5">
    <location>
        <position position="951"/>
    </location>
</feature>
<evidence type="ECO:0000256" key="7">
    <source>
        <dbReference type="SAM" id="Phobius"/>
    </source>
</evidence>
<feature type="active site" description="Charge relay system" evidence="5">
    <location>
        <position position="982"/>
    </location>
</feature>
<feature type="transmembrane region" description="Helical" evidence="7">
    <location>
        <begin position="389"/>
        <end position="408"/>
    </location>
</feature>
<dbReference type="Gene3D" id="3.30.70.80">
    <property type="entry name" value="Peptidase S8 propeptide/proteinase inhibitor I9"/>
    <property type="match status" value="3"/>
</dbReference>
<evidence type="ECO:0000259" key="10">
    <source>
        <dbReference type="Pfam" id="PF05922"/>
    </source>
</evidence>
<dbReference type="STRING" id="181874.A0A409YSJ8"/>
<feature type="domain" description="Inhibitor I9" evidence="10">
    <location>
        <begin position="848"/>
        <end position="902"/>
    </location>
</feature>
<feature type="chain" id="PRO_5019179456" description="Peptidase S8/S53 domain-containing protein" evidence="8">
    <location>
        <begin position="20"/>
        <end position="1200"/>
    </location>
</feature>
<feature type="active site" description="Charge relay system" evidence="5">
    <location>
        <position position="566"/>
    </location>
</feature>
<feature type="domain" description="Inhibitor I9" evidence="10">
    <location>
        <begin position="476"/>
        <end position="515"/>
    </location>
</feature>
<feature type="active site" description="Charge relay system" evidence="5">
    <location>
        <position position="752"/>
    </location>
</feature>
<dbReference type="SUPFAM" id="SSF52743">
    <property type="entry name" value="Subtilisin-like"/>
    <property type="match status" value="3"/>
</dbReference>
<dbReference type="Pfam" id="PF05922">
    <property type="entry name" value="Inhibitor_I9"/>
    <property type="match status" value="3"/>
</dbReference>
<dbReference type="FunFam" id="3.40.50.200:FF:000014">
    <property type="entry name" value="Proteinase K"/>
    <property type="match status" value="2"/>
</dbReference>
<evidence type="ECO:0000256" key="5">
    <source>
        <dbReference type="PROSITE-ProRule" id="PRU01240"/>
    </source>
</evidence>
<keyword evidence="3 5" id="KW-0378">Hydrolase</keyword>
<dbReference type="PROSITE" id="PS00137">
    <property type="entry name" value="SUBTILASE_HIS"/>
    <property type="match status" value="2"/>
</dbReference>
<keyword evidence="7" id="KW-0472">Membrane</keyword>
<dbReference type="GO" id="GO:0006508">
    <property type="term" value="P:proteolysis"/>
    <property type="evidence" value="ECO:0007669"/>
    <property type="project" value="UniProtKB-KW"/>
</dbReference>
<dbReference type="InterPro" id="IPR034193">
    <property type="entry name" value="PCSK9_ProteinaseK-like"/>
</dbReference>
<organism evidence="11 12">
    <name type="scientific">Panaeolus cyanescens</name>
    <dbReference type="NCBI Taxonomy" id="181874"/>
    <lineage>
        <taxon>Eukaryota</taxon>
        <taxon>Fungi</taxon>
        <taxon>Dikarya</taxon>
        <taxon>Basidiomycota</taxon>
        <taxon>Agaricomycotina</taxon>
        <taxon>Agaricomycetes</taxon>
        <taxon>Agaricomycetidae</taxon>
        <taxon>Agaricales</taxon>
        <taxon>Agaricineae</taxon>
        <taxon>Galeropsidaceae</taxon>
        <taxon>Panaeolus</taxon>
    </lineage>
</organism>
<dbReference type="AlphaFoldDB" id="A0A409YSJ8"/>
<feature type="active site" description="Charge relay system" evidence="5">
    <location>
        <position position="148"/>
    </location>
</feature>
<evidence type="ECO:0000259" key="9">
    <source>
        <dbReference type="Pfam" id="PF00082"/>
    </source>
</evidence>
<dbReference type="Proteomes" id="UP000284842">
    <property type="component" value="Unassembled WGS sequence"/>
</dbReference>
<evidence type="ECO:0000256" key="2">
    <source>
        <dbReference type="ARBA" id="ARBA00022670"/>
    </source>
</evidence>
<dbReference type="PROSITE" id="PS00136">
    <property type="entry name" value="SUBTILASE_ASP"/>
    <property type="match status" value="3"/>
</dbReference>
<protein>
    <recommendedName>
        <fullName evidence="13">Peptidase S8/S53 domain-containing protein</fullName>
    </recommendedName>
</protein>
<dbReference type="InterPro" id="IPR037045">
    <property type="entry name" value="S8pro/Inhibitor_I9_sf"/>
</dbReference>
<dbReference type="GO" id="GO:0004252">
    <property type="term" value="F:serine-type endopeptidase activity"/>
    <property type="evidence" value="ECO:0007669"/>
    <property type="project" value="UniProtKB-UniRule"/>
</dbReference>
<reference evidence="11 12" key="1">
    <citation type="journal article" date="2018" name="Evol. Lett.">
        <title>Horizontal gene cluster transfer increased hallucinogenic mushroom diversity.</title>
        <authorList>
            <person name="Reynolds H.T."/>
            <person name="Vijayakumar V."/>
            <person name="Gluck-Thaler E."/>
            <person name="Korotkin H.B."/>
            <person name="Matheny P.B."/>
            <person name="Slot J.C."/>
        </authorList>
    </citation>
    <scope>NUCLEOTIDE SEQUENCE [LARGE SCALE GENOMIC DNA]</scope>
    <source>
        <strain evidence="11 12">2629</strain>
    </source>
</reference>
<dbReference type="Pfam" id="PF00082">
    <property type="entry name" value="Peptidase_S8"/>
    <property type="match status" value="3"/>
</dbReference>
<keyword evidence="7" id="KW-1133">Transmembrane helix</keyword>
<comment type="similarity">
    <text evidence="1 5 6">Belongs to the peptidase S8 family.</text>
</comment>
<sequence>MRFTSTFATLALFIVSAMAAVAPMHTIERYQGEVTGRHIITLKEGVSRADVLGLAKGTKSEITAEFDIINGFSGHFDEETLNKLRAHPDVALVAEDGIMHTMTTQTNAPWGLSRLSSSSRLSGSDSSLTFSYTYDASAGSCADVYIVDTGINTSHTTFGGRARWGATFGNYASADGNGHGTHCAGTAVGSQYGVAKGANVYAVKVLSDAGSGAISDIVNGLNWVLNNVRSTGRPSVVSMSLGGGATSTLDSAVATLTNAGIHVAVAAGNSNTDAGSTSPARAPSAVTVGASTFADARASFSNYGSVVDVFAPGQNVISSWIGSTTATNSISGTSMATPHIAGLIAYLICLQGNVSPSAMETKIKNLSLKGVLSGIRNIGNRQLPRSQCLGLFLCISYIVISCILGTLINSKVKMRFTNTFTRLTLCIVTCVASVAPMHTVERYQGEVTGRHIITLKQGVSRANVLALAKGTNSQIYTELDIINGFSGHFDEETLDKLRGHPDVTLVAEDGIMHTMDSLYQVIQTDAPWGIARLSSKTRLTGNPADLNFTYIYDSSAGGCADIYIVDTGIYTGHNDFGGRARWGPVFGSYPNADGSGHGTHCAGTAGGTRYGVAKLATIYAVKVLSDAGSGAITDIVSGLNWVLSNARSTGRPSVVSMSLGGGATTALDNAVATLTSAGIHVAVAAGNSNIDAGSTSPARAPSAVTVGASTFTDARASFSNYGSVVDVFAPGQDITSSWIGTTTATNSISGTSMATPHIAGLIAYLICLQGNISPSAMETKIKNLSLKGVLSGLHDMSHVSINSFVLISALWASPITSAAPNLRTIERFRGETTGRHIITLKEGASISDVLHSVSAEGARSAHDFTEHGIINGFSGSFDDESLAQLRSHPDVASVAEDGIMHAMSLVTQTNAPWGIARLSSNGPVSGSASSLTFTYTYDSSAGGCADVYVVDTGVYTGHSDFGGRARNGPSFASNSTADGNGHGTHIAATAVGTQFGVAKLANVYGVKVLSDAGSGSVANIVNGLNWVLTNSRSTGRPSVVLMALGGGASTALDNAVATLTAAGVHVVVVAGNSNIDAGSTSPARAPSAITVGGITITDQRMSTSNYGSVVDLFAPGANIISAWIGSQTSINSLSGTSMAAAHVAGLVAYCACLDGNLSPAAMEAKLKNLAIKGRITGIRKPTYSSYVIFCTNQAQKHLAP</sequence>
<dbReference type="InterPro" id="IPR000209">
    <property type="entry name" value="Peptidase_S8/S53_dom"/>
</dbReference>
<evidence type="ECO:0000256" key="4">
    <source>
        <dbReference type="ARBA" id="ARBA00022825"/>
    </source>
</evidence>
<keyword evidence="2 5" id="KW-0645">Protease</keyword>
<dbReference type="InterPro" id="IPR022398">
    <property type="entry name" value="Peptidase_S8_His-AS"/>
</dbReference>
<dbReference type="InterPro" id="IPR015500">
    <property type="entry name" value="Peptidase_S8_subtilisin-rel"/>
</dbReference>
<evidence type="ECO:0000256" key="3">
    <source>
        <dbReference type="ARBA" id="ARBA00022801"/>
    </source>
</evidence>
<comment type="caution">
    <text evidence="11">The sequence shown here is derived from an EMBL/GenBank/DDBJ whole genome shotgun (WGS) entry which is preliminary data.</text>
</comment>
<dbReference type="InterPro" id="IPR010259">
    <property type="entry name" value="S8pro/Inhibitor_I9"/>
</dbReference>
<feature type="active site" description="Charge relay system" evidence="5">
    <location>
        <position position="179"/>
    </location>
</feature>
<evidence type="ECO:0000256" key="1">
    <source>
        <dbReference type="ARBA" id="ARBA00011073"/>
    </source>
</evidence>
<keyword evidence="7" id="KW-0812">Transmembrane</keyword>
<evidence type="ECO:0000256" key="8">
    <source>
        <dbReference type="SAM" id="SignalP"/>
    </source>
</evidence>
<dbReference type="EMBL" id="NHTK01000722">
    <property type="protein sequence ID" value="PPR05984.1"/>
    <property type="molecule type" value="Genomic_DNA"/>
</dbReference>
<dbReference type="GO" id="GO:0005615">
    <property type="term" value="C:extracellular space"/>
    <property type="evidence" value="ECO:0007669"/>
    <property type="project" value="TreeGrafter"/>
</dbReference>
<dbReference type="PROSITE" id="PS00138">
    <property type="entry name" value="SUBTILASE_SER"/>
    <property type="match status" value="2"/>
</dbReference>
<feature type="transmembrane region" description="Helical" evidence="7">
    <location>
        <begin position="420"/>
        <end position="438"/>
    </location>
</feature>
<gene>
    <name evidence="11" type="ORF">CVT24_004621</name>
</gene>
<dbReference type="PANTHER" id="PTHR43806:SF11">
    <property type="entry name" value="CEREVISIN-RELATED"/>
    <property type="match status" value="1"/>
</dbReference>
<evidence type="ECO:0008006" key="13">
    <source>
        <dbReference type="Google" id="ProtNLM"/>
    </source>
</evidence>
<dbReference type="Gene3D" id="3.40.50.200">
    <property type="entry name" value="Peptidase S8/S53 domain"/>
    <property type="match status" value="3"/>
</dbReference>
<evidence type="ECO:0000256" key="6">
    <source>
        <dbReference type="RuleBase" id="RU003355"/>
    </source>
</evidence>
<dbReference type="FunFam" id="3.40.50.200:FF:000007">
    <property type="entry name" value="Subtilisin-like serine protease"/>
    <property type="match status" value="1"/>
</dbReference>
<proteinExistence type="inferred from homology"/>
<dbReference type="InParanoid" id="A0A409YSJ8"/>
<dbReference type="InterPro" id="IPR036852">
    <property type="entry name" value="Peptidase_S8/S53_dom_sf"/>
</dbReference>
<dbReference type="CDD" id="cd04077">
    <property type="entry name" value="Peptidases_S8_PCSK9_ProteinaseK_like"/>
    <property type="match status" value="3"/>
</dbReference>
<evidence type="ECO:0000313" key="11">
    <source>
        <dbReference type="EMBL" id="PPR05984.1"/>
    </source>
</evidence>
<dbReference type="InterPro" id="IPR050131">
    <property type="entry name" value="Peptidase_S8_subtilisin-like"/>
</dbReference>
<dbReference type="InterPro" id="IPR023827">
    <property type="entry name" value="Peptidase_S8_Asp-AS"/>
</dbReference>
<evidence type="ECO:0000313" key="12">
    <source>
        <dbReference type="Proteomes" id="UP000284842"/>
    </source>
</evidence>
<keyword evidence="12" id="KW-1185">Reference proteome</keyword>
<dbReference type="PANTHER" id="PTHR43806">
    <property type="entry name" value="PEPTIDASE S8"/>
    <property type="match status" value="1"/>
</dbReference>
<keyword evidence="8" id="KW-0732">Signal</keyword>
<feature type="active site" description="Charge relay system" evidence="5">
    <location>
        <position position="334"/>
    </location>
</feature>
<feature type="active site" description="Charge relay system" evidence="5">
    <location>
        <position position="1137"/>
    </location>
</feature>